<keyword evidence="8" id="KW-0067">ATP-binding</keyword>
<dbReference type="GO" id="GO:0005524">
    <property type="term" value="F:ATP binding"/>
    <property type="evidence" value="ECO:0007669"/>
    <property type="project" value="UniProtKB-KW"/>
</dbReference>
<dbReference type="NCBIfam" id="TIGR01498">
    <property type="entry name" value="folK"/>
    <property type="match status" value="1"/>
</dbReference>
<dbReference type="CDD" id="cd00483">
    <property type="entry name" value="HPPK"/>
    <property type="match status" value="1"/>
</dbReference>
<sequence length="186" mass="20844">MEIKSQIEENAITISPKQRIRQREKLTKQLVYIGLGSNLQDPVSQLTTALTALANLPNTQLIKQSSLYISDSLVEGQPQYINAVACLETSLVPEVFLDYLQQIENKHGRVRTERWGARTLDLDIILYGNQQINTERLTIPHPQMALRSFVLIPLLEIAPAICLPDGRAVTDLLADCPSQNLQRLSS</sequence>
<keyword evidence="6" id="KW-0547">Nucleotide-binding</keyword>
<dbReference type="Proteomes" id="UP000595278">
    <property type="component" value="Chromosome"/>
</dbReference>
<protein>
    <recommendedName>
        <fullName evidence="4">2-amino-4-hydroxy-6-hydroxymethyldihydropteridine pyrophosphokinase</fullName>
        <ecNumber evidence="3">2.7.6.3</ecNumber>
    </recommendedName>
    <alternativeName>
        <fullName evidence="11">6-hydroxymethyl-7,8-dihydropterin pyrophosphokinase</fullName>
    </alternativeName>
    <alternativeName>
        <fullName evidence="12">7,8-dihydro-6-hydroxymethylpterin-pyrophosphokinase</fullName>
    </alternativeName>
</protein>
<dbReference type="InterPro" id="IPR000550">
    <property type="entry name" value="Hppk"/>
</dbReference>
<comment type="similarity">
    <text evidence="2">Belongs to the HPPK family.</text>
</comment>
<evidence type="ECO:0000256" key="8">
    <source>
        <dbReference type="ARBA" id="ARBA00022840"/>
    </source>
</evidence>
<dbReference type="GO" id="GO:0046656">
    <property type="term" value="P:folic acid biosynthetic process"/>
    <property type="evidence" value="ECO:0007669"/>
    <property type="project" value="UniProtKB-KW"/>
</dbReference>
<dbReference type="KEGG" id="eaz:JHT90_01275"/>
<dbReference type="PANTHER" id="PTHR43071">
    <property type="entry name" value="2-AMINO-4-HYDROXY-6-HYDROXYMETHYLDIHYDROPTERIDINE PYROPHOSPHOKINASE"/>
    <property type="match status" value="1"/>
</dbReference>
<evidence type="ECO:0000313" key="15">
    <source>
        <dbReference type="Proteomes" id="UP000595278"/>
    </source>
</evidence>
<comment type="pathway">
    <text evidence="1">Cofactor biosynthesis; tetrahydrofolate biosynthesis; 2-amino-4-hydroxy-6-hydroxymethyl-7,8-dihydropteridine diphosphate from 7,8-dihydroneopterin triphosphate: step 4/4.</text>
</comment>
<keyword evidence="9" id="KW-0289">Folate biosynthesis</keyword>
<evidence type="ECO:0000256" key="1">
    <source>
        <dbReference type="ARBA" id="ARBA00005051"/>
    </source>
</evidence>
<keyword evidence="7" id="KW-0418">Kinase</keyword>
<evidence type="ECO:0000256" key="4">
    <source>
        <dbReference type="ARBA" id="ARBA00016218"/>
    </source>
</evidence>
<dbReference type="Gene3D" id="3.30.70.560">
    <property type="entry name" value="7,8-Dihydro-6-hydroxymethylpterin-pyrophosphokinase HPPK"/>
    <property type="match status" value="1"/>
</dbReference>
<evidence type="ECO:0000256" key="7">
    <source>
        <dbReference type="ARBA" id="ARBA00022777"/>
    </source>
</evidence>
<evidence type="ECO:0000256" key="9">
    <source>
        <dbReference type="ARBA" id="ARBA00022909"/>
    </source>
</evidence>
<evidence type="ECO:0000256" key="12">
    <source>
        <dbReference type="ARBA" id="ARBA00033413"/>
    </source>
</evidence>
<dbReference type="InterPro" id="IPR035907">
    <property type="entry name" value="Hppk_sf"/>
</dbReference>
<evidence type="ECO:0000256" key="3">
    <source>
        <dbReference type="ARBA" id="ARBA00013253"/>
    </source>
</evidence>
<evidence type="ECO:0000256" key="6">
    <source>
        <dbReference type="ARBA" id="ARBA00022741"/>
    </source>
</evidence>
<name>A0A974NG72_9GAMM</name>
<evidence type="ECO:0000313" key="14">
    <source>
        <dbReference type="EMBL" id="QQP85917.1"/>
    </source>
</evidence>
<accession>A0A974NG72</accession>
<dbReference type="Pfam" id="PF01288">
    <property type="entry name" value="HPPK"/>
    <property type="match status" value="1"/>
</dbReference>
<organism evidence="14 15">
    <name type="scientific">Entomomonas asaccharolytica</name>
    <dbReference type="NCBI Taxonomy" id="2785331"/>
    <lineage>
        <taxon>Bacteria</taxon>
        <taxon>Pseudomonadati</taxon>
        <taxon>Pseudomonadota</taxon>
        <taxon>Gammaproteobacteria</taxon>
        <taxon>Pseudomonadales</taxon>
        <taxon>Pseudomonadaceae</taxon>
        <taxon>Entomomonas</taxon>
    </lineage>
</organism>
<keyword evidence="5 14" id="KW-0808">Transferase</keyword>
<proteinExistence type="inferred from homology"/>
<dbReference type="GO" id="GO:0003848">
    <property type="term" value="F:2-amino-4-hydroxy-6-hydroxymethyldihydropteridine diphosphokinase activity"/>
    <property type="evidence" value="ECO:0007669"/>
    <property type="project" value="UniProtKB-EC"/>
</dbReference>
<evidence type="ECO:0000256" key="2">
    <source>
        <dbReference type="ARBA" id="ARBA00005810"/>
    </source>
</evidence>
<evidence type="ECO:0000259" key="13">
    <source>
        <dbReference type="PROSITE" id="PS00794"/>
    </source>
</evidence>
<dbReference type="GO" id="GO:0016301">
    <property type="term" value="F:kinase activity"/>
    <property type="evidence" value="ECO:0007669"/>
    <property type="project" value="UniProtKB-KW"/>
</dbReference>
<dbReference type="SUPFAM" id="SSF55083">
    <property type="entry name" value="6-hydroxymethyl-7,8-dihydropterin pyrophosphokinase, HPPK"/>
    <property type="match status" value="1"/>
</dbReference>
<evidence type="ECO:0000256" key="11">
    <source>
        <dbReference type="ARBA" id="ARBA00029766"/>
    </source>
</evidence>
<dbReference type="EC" id="2.7.6.3" evidence="3"/>
<dbReference type="PROSITE" id="PS00794">
    <property type="entry name" value="HPPK"/>
    <property type="match status" value="1"/>
</dbReference>
<comment type="function">
    <text evidence="10">Catalyzes the transfer of pyrophosphate from adenosine triphosphate (ATP) to 6-hydroxymethyl-7,8-dihydropterin, an enzymatic step in folate biosynthesis pathway.</text>
</comment>
<gene>
    <name evidence="14" type="primary">folK</name>
    <name evidence="14" type="ORF">JHT90_01275</name>
</gene>
<dbReference type="EMBL" id="CP067393">
    <property type="protein sequence ID" value="QQP85917.1"/>
    <property type="molecule type" value="Genomic_DNA"/>
</dbReference>
<feature type="domain" description="7,8-dihydro-6-hydroxymethylpterin-pyrophosphokinase" evidence="13">
    <location>
        <begin position="114"/>
        <end position="125"/>
    </location>
</feature>
<keyword evidence="15" id="KW-1185">Reference proteome</keyword>
<dbReference type="AlphaFoldDB" id="A0A974NG72"/>
<evidence type="ECO:0000256" key="5">
    <source>
        <dbReference type="ARBA" id="ARBA00022679"/>
    </source>
</evidence>
<evidence type="ECO:0000256" key="10">
    <source>
        <dbReference type="ARBA" id="ARBA00029409"/>
    </source>
</evidence>
<reference evidence="14 15" key="1">
    <citation type="submission" date="2021-01" db="EMBL/GenBank/DDBJ databases">
        <title>Entomomonas sp. F2A isolated from a house cricket (Acheta domesticus).</title>
        <authorList>
            <person name="Spergser J."/>
            <person name="Busse H.-J."/>
        </authorList>
    </citation>
    <scope>NUCLEOTIDE SEQUENCE [LARGE SCALE GENOMIC DNA]</scope>
    <source>
        <strain evidence="14 15">F2A</strain>
    </source>
</reference>
<dbReference type="PANTHER" id="PTHR43071:SF1">
    <property type="entry name" value="2-AMINO-4-HYDROXY-6-HYDROXYMETHYLDIHYDROPTERIDINE PYROPHOSPHOKINASE"/>
    <property type="match status" value="1"/>
</dbReference>